<keyword evidence="8" id="KW-0378">Hydrolase</keyword>
<keyword evidence="2" id="KW-0843">Virulence</keyword>
<feature type="region of interest" description="Disordered" evidence="4">
    <location>
        <begin position="460"/>
        <end position="486"/>
    </location>
</feature>
<reference evidence="8 9" key="1">
    <citation type="submission" date="2024-01" db="EMBL/GenBank/DDBJ databases">
        <authorList>
            <person name="Allen C."/>
            <person name="Tagirdzhanova G."/>
        </authorList>
    </citation>
    <scope>NUCLEOTIDE SEQUENCE [LARGE SCALE GENOMIC DNA]</scope>
</reference>
<dbReference type="SMART" id="SM00257">
    <property type="entry name" value="LysM"/>
    <property type="match status" value="4"/>
</dbReference>
<keyword evidence="5" id="KW-0732">Signal</keyword>
<evidence type="ECO:0000259" key="6">
    <source>
        <dbReference type="PROSITE" id="PS51782"/>
    </source>
</evidence>
<gene>
    <name evidence="8" type="primary">CHT2_2</name>
    <name evidence="8" type="ORF">SEUCBS140593_007020</name>
</gene>
<feature type="domain" description="GH18" evidence="7">
    <location>
        <begin position="23"/>
        <end position="335"/>
    </location>
</feature>
<dbReference type="InterPro" id="IPR052210">
    <property type="entry name" value="LysM1-like"/>
</dbReference>
<dbReference type="Pfam" id="PF01476">
    <property type="entry name" value="LysM"/>
    <property type="match status" value="4"/>
</dbReference>
<dbReference type="PANTHER" id="PTHR34997">
    <property type="entry name" value="AM15"/>
    <property type="match status" value="1"/>
</dbReference>
<feature type="chain" id="PRO_5046454966" evidence="5">
    <location>
        <begin position="22"/>
        <end position="754"/>
    </location>
</feature>
<evidence type="ECO:0000259" key="7">
    <source>
        <dbReference type="PROSITE" id="PS51910"/>
    </source>
</evidence>
<dbReference type="PROSITE" id="PS51910">
    <property type="entry name" value="GH18_2"/>
    <property type="match status" value="1"/>
</dbReference>
<evidence type="ECO:0000256" key="2">
    <source>
        <dbReference type="ARBA" id="ARBA00023026"/>
    </source>
</evidence>
<dbReference type="Proteomes" id="UP001642482">
    <property type="component" value="Unassembled WGS sequence"/>
</dbReference>
<dbReference type="Gene3D" id="3.20.20.80">
    <property type="entry name" value="Glycosidases"/>
    <property type="match status" value="1"/>
</dbReference>
<dbReference type="InterPro" id="IPR036779">
    <property type="entry name" value="LysM_dom_sf"/>
</dbReference>
<feature type="region of interest" description="Disordered" evidence="4">
    <location>
        <begin position="595"/>
        <end position="658"/>
    </location>
</feature>
<feature type="domain" description="LysM" evidence="6">
    <location>
        <begin position="664"/>
        <end position="713"/>
    </location>
</feature>
<evidence type="ECO:0000313" key="9">
    <source>
        <dbReference type="Proteomes" id="UP001642482"/>
    </source>
</evidence>
<feature type="domain" description="LysM" evidence="6">
    <location>
        <begin position="493"/>
        <end position="540"/>
    </location>
</feature>
<keyword evidence="8" id="KW-0326">Glycosidase</keyword>
<keyword evidence="1" id="KW-0147">Chitin-binding</keyword>
<dbReference type="SUPFAM" id="SSF51445">
    <property type="entry name" value="(Trans)glycosidases"/>
    <property type="match status" value="1"/>
</dbReference>
<feature type="signal peptide" evidence="5">
    <location>
        <begin position="1"/>
        <end position="21"/>
    </location>
</feature>
<dbReference type="PROSITE" id="PS51782">
    <property type="entry name" value="LYSM"/>
    <property type="match status" value="4"/>
</dbReference>
<accession>A0ABP0C9P9</accession>
<feature type="domain" description="LysM" evidence="6">
    <location>
        <begin position="356"/>
        <end position="401"/>
    </location>
</feature>
<organism evidence="8 9">
    <name type="scientific">Sporothrix eucalyptigena</name>
    <dbReference type="NCBI Taxonomy" id="1812306"/>
    <lineage>
        <taxon>Eukaryota</taxon>
        <taxon>Fungi</taxon>
        <taxon>Dikarya</taxon>
        <taxon>Ascomycota</taxon>
        <taxon>Pezizomycotina</taxon>
        <taxon>Sordariomycetes</taxon>
        <taxon>Sordariomycetidae</taxon>
        <taxon>Ophiostomatales</taxon>
        <taxon>Ophiostomataceae</taxon>
        <taxon>Sporothrix</taxon>
    </lineage>
</organism>
<dbReference type="InterPro" id="IPR001223">
    <property type="entry name" value="Glyco_hydro18_cat"/>
</dbReference>
<dbReference type="InterPro" id="IPR017853">
    <property type="entry name" value="GH"/>
</dbReference>
<evidence type="ECO:0000313" key="8">
    <source>
        <dbReference type="EMBL" id="CAK7228760.1"/>
    </source>
</evidence>
<dbReference type="PANTHER" id="PTHR34997:SF1">
    <property type="entry name" value="PEPTIDOGLYCAN-BINDING LYSIN DOMAIN"/>
    <property type="match status" value="1"/>
</dbReference>
<feature type="compositionally biased region" description="Low complexity" evidence="4">
    <location>
        <begin position="595"/>
        <end position="644"/>
    </location>
</feature>
<evidence type="ECO:0000256" key="1">
    <source>
        <dbReference type="ARBA" id="ARBA00022669"/>
    </source>
</evidence>
<feature type="domain" description="LysM" evidence="6">
    <location>
        <begin position="407"/>
        <end position="454"/>
    </location>
</feature>
<name>A0ABP0C9P9_9PEZI</name>
<dbReference type="SUPFAM" id="SSF54106">
    <property type="entry name" value="LysM domain"/>
    <property type="match status" value="4"/>
</dbReference>
<comment type="similarity">
    <text evidence="3">Belongs to the secreted LysM effector family.</text>
</comment>
<evidence type="ECO:0000256" key="3">
    <source>
        <dbReference type="ARBA" id="ARBA00044955"/>
    </source>
</evidence>
<sequence length="754" mass="79812">MHLATFVSLASFASFVIPAAAAGQLNLYWGQNGDRTLAEVCQQDGLDYVTLSVVNQAPEQDGTTNYPGMEFAAHCPGTMYTVDGVASNLIEGCTDIQEGIPVCQAAGTKVLLSIGGVFDAVNANYNVTTEANGRYFADFMWGAFGPYNASWTGPRPFDLSATVHNAVDGFDFDIEAVFTSEDPWIAMIDQLRGYWTGTSSSYLITGAPQCPIVSDPTLPMKQMIAHAQFDILWIQFYNNPECDATGSNFNFDQWIGWLPGTRSAHAQLFIGLPADQGASGYLDYATLSSVLTTYGTRPSFGGVMLWDEYLSYTNTNATSTTESYANVVKQILAGVPAATTTSTTSTPSATPSACSNPYTVQPTDDCYDLAVTYDTTVMQIMSMNPSLDSYCDLTPGEQICLPQRCTQYYTVESGNTCYIIDTKFGITFDQLQAWNPGAVNADCTNLNIGQVLCVSVSQPDSSSSASSTSTVNKSTTSSSVTSTATSSSLPCTQYYTVEAGNTCYIIDTKFGITFDQLLAWNPGTINADCTNLGIGQVLCVSVSQPSSSVSSSSAVTTSTITSTATTIAISTTTVFSSSIASANRSSISHIYSNTTTSRTVGSSSTGTASITTTDTATSTTDSTSTPPATTMITSTKSTKTASTKNESKRTAASPETPPFVPCGRNYLVEDGDTCESIMAKYDKTLIELQEANPGVPELDNDCAGLRAGQVICVRTIPIPSIRRATSTDAASGSLPLAATSSCPSSYTFKDAKVV</sequence>
<evidence type="ECO:0000256" key="5">
    <source>
        <dbReference type="SAM" id="SignalP"/>
    </source>
</evidence>
<dbReference type="GO" id="GO:0008843">
    <property type="term" value="F:endochitinase activity"/>
    <property type="evidence" value="ECO:0007669"/>
    <property type="project" value="UniProtKB-EC"/>
</dbReference>
<evidence type="ECO:0000256" key="4">
    <source>
        <dbReference type="SAM" id="MobiDB-lite"/>
    </source>
</evidence>
<dbReference type="InterPro" id="IPR018392">
    <property type="entry name" value="LysM"/>
</dbReference>
<proteinExistence type="inferred from homology"/>
<protein>
    <submittedName>
        <fullName evidence="8">Chitinase 2</fullName>
        <ecNumber evidence="8">3.2.1.14</ecNumber>
    </submittedName>
</protein>
<dbReference type="EMBL" id="CAWUHD010000081">
    <property type="protein sequence ID" value="CAK7228760.1"/>
    <property type="molecule type" value="Genomic_DNA"/>
</dbReference>
<dbReference type="Gene3D" id="3.10.350.10">
    <property type="entry name" value="LysM domain"/>
    <property type="match status" value="4"/>
</dbReference>
<dbReference type="CDD" id="cd00118">
    <property type="entry name" value="LysM"/>
    <property type="match status" value="4"/>
</dbReference>
<dbReference type="EC" id="3.2.1.14" evidence="8"/>
<keyword evidence="9" id="KW-1185">Reference proteome</keyword>
<comment type="caution">
    <text evidence="8">The sequence shown here is derived from an EMBL/GenBank/DDBJ whole genome shotgun (WGS) entry which is preliminary data.</text>
</comment>